<protein>
    <submittedName>
        <fullName evidence="1">Uncharacterized protein</fullName>
    </submittedName>
</protein>
<dbReference type="InterPro" id="IPR003208">
    <property type="entry name" value="Dehydtase/Dehydtase_re"/>
</dbReference>
<name>A0A0R1RNT7_9LACO</name>
<dbReference type="Proteomes" id="UP000051264">
    <property type="component" value="Unassembled WGS sequence"/>
</dbReference>
<sequence length="110" mass="12294">MTKKPEIIIASGDDDQRIQALLYGIEEEEIPFKVTTVAVEEPIARAYESAIESQLSVGIAYDQSFAYLHFKNLPPETPLFKVSLDDQDQLNRLGANAARLVKGVPFKEIE</sequence>
<evidence type="ECO:0000313" key="2">
    <source>
        <dbReference type="Proteomes" id="UP000051264"/>
    </source>
</evidence>
<proteinExistence type="predicted"/>
<dbReference type="OrthoDB" id="308037at2"/>
<comment type="caution">
    <text evidence="1">The sequence shown here is derived from an EMBL/GenBank/DDBJ whole genome shotgun (WGS) entry which is preliminary data.</text>
</comment>
<organism evidence="1 2">
    <name type="scientific">Latilactobacillus fuchuensis DSM 14340 = JCM 11249</name>
    <dbReference type="NCBI Taxonomy" id="1423747"/>
    <lineage>
        <taxon>Bacteria</taxon>
        <taxon>Bacillati</taxon>
        <taxon>Bacillota</taxon>
        <taxon>Bacilli</taxon>
        <taxon>Lactobacillales</taxon>
        <taxon>Lactobacillaceae</taxon>
        <taxon>Latilactobacillus</taxon>
    </lineage>
</organism>
<dbReference type="AlphaFoldDB" id="A0A0R1RNT7"/>
<dbReference type="SUPFAM" id="SSF52968">
    <property type="entry name" value="B12-dependent dehydatase associated subunit"/>
    <property type="match status" value="1"/>
</dbReference>
<reference evidence="1 2" key="1">
    <citation type="journal article" date="2015" name="Genome Announc.">
        <title>Expanding the biotechnology potential of lactobacilli through comparative genomics of 213 strains and associated genera.</title>
        <authorList>
            <person name="Sun Z."/>
            <person name="Harris H.M."/>
            <person name="McCann A."/>
            <person name="Guo C."/>
            <person name="Argimon S."/>
            <person name="Zhang W."/>
            <person name="Yang X."/>
            <person name="Jeffery I.B."/>
            <person name="Cooney J.C."/>
            <person name="Kagawa T.F."/>
            <person name="Liu W."/>
            <person name="Song Y."/>
            <person name="Salvetti E."/>
            <person name="Wrobel A."/>
            <person name="Rasinkangas P."/>
            <person name="Parkhill J."/>
            <person name="Rea M.C."/>
            <person name="O'Sullivan O."/>
            <person name="Ritari J."/>
            <person name="Douillard F.P."/>
            <person name="Paul Ross R."/>
            <person name="Yang R."/>
            <person name="Briner A.E."/>
            <person name="Felis G.E."/>
            <person name="de Vos W.M."/>
            <person name="Barrangou R."/>
            <person name="Klaenhammer T.R."/>
            <person name="Caufield P.W."/>
            <person name="Cui Y."/>
            <person name="Zhang H."/>
            <person name="O'Toole P.W."/>
        </authorList>
    </citation>
    <scope>NUCLEOTIDE SEQUENCE [LARGE SCALE GENOMIC DNA]</scope>
    <source>
        <strain evidence="1 2">DSM 14340</strain>
    </source>
</reference>
<dbReference type="PATRIC" id="fig|1423747.3.peg.231"/>
<dbReference type="Pfam" id="PF02288">
    <property type="entry name" value="Dehydratase_MU"/>
    <property type="match status" value="1"/>
</dbReference>
<accession>A0A0R1RNT7</accession>
<dbReference type="Gene3D" id="3.40.50.10150">
    <property type="entry name" value="B12-dependent dehydatase associated subunit"/>
    <property type="match status" value="1"/>
</dbReference>
<dbReference type="EMBL" id="AZEX01000068">
    <property type="protein sequence ID" value="KRL58572.1"/>
    <property type="molecule type" value="Genomic_DNA"/>
</dbReference>
<gene>
    <name evidence="1" type="ORF">FC69_GL000224</name>
</gene>
<dbReference type="RefSeq" id="WP_025083106.1">
    <property type="nucleotide sequence ID" value="NZ_AZEX01000068.1"/>
</dbReference>
<evidence type="ECO:0000313" key="1">
    <source>
        <dbReference type="EMBL" id="KRL58572.1"/>
    </source>
</evidence>
<dbReference type="PIRSF" id="PIRSF011503">
    <property type="entry name" value="DdrB_PduH"/>
    <property type="match status" value="1"/>
</dbReference>
<dbReference type="STRING" id="1423747.FC69_GL000224"/>
<dbReference type="eggNOG" id="ENOG503354T">
    <property type="taxonomic scope" value="Bacteria"/>
</dbReference>
<dbReference type="InterPro" id="IPR009192">
    <property type="entry name" value="Diol/glycerol_deHydtase_re_ssu"/>
</dbReference>
<dbReference type="InterPro" id="IPR010254">
    <property type="entry name" value="B12-dep_deHydtase_bsu"/>
</dbReference>